<name>A0A383EAA7_9ZZZZ</name>
<gene>
    <name evidence="1" type="ORF">METZ01_LOCUS506495</name>
</gene>
<dbReference type="AlphaFoldDB" id="A0A383EAA7"/>
<protein>
    <submittedName>
        <fullName evidence="1">Uncharacterized protein</fullName>
    </submittedName>
</protein>
<accession>A0A383EAA7</accession>
<evidence type="ECO:0000313" key="1">
    <source>
        <dbReference type="EMBL" id="SVE53641.1"/>
    </source>
</evidence>
<dbReference type="EMBL" id="UINC01224145">
    <property type="protein sequence ID" value="SVE53641.1"/>
    <property type="molecule type" value="Genomic_DNA"/>
</dbReference>
<feature type="non-terminal residue" evidence="1">
    <location>
        <position position="1"/>
    </location>
</feature>
<organism evidence="1">
    <name type="scientific">marine metagenome</name>
    <dbReference type="NCBI Taxonomy" id="408172"/>
    <lineage>
        <taxon>unclassified sequences</taxon>
        <taxon>metagenomes</taxon>
        <taxon>ecological metagenomes</taxon>
    </lineage>
</organism>
<proteinExistence type="predicted"/>
<sequence>VKVDFHNEEGEHIVIPYLLAEKKVLFPNDIEATSVFPIFSPTPYSANPDACAKQ</sequence>
<reference evidence="1" key="1">
    <citation type="submission" date="2018-05" db="EMBL/GenBank/DDBJ databases">
        <authorList>
            <person name="Lanie J.A."/>
            <person name="Ng W.-L."/>
            <person name="Kazmierczak K.M."/>
            <person name="Andrzejewski T.M."/>
            <person name="Davidsen T.M."/>
            <person name="Wayne K.J."/>
            <person name="Tettelin H."/>
            <person name="Glass J.I."/>
            <person name="Rusch D."/>
            <person name="Podicherti R."/>
            <person name="Tsui H.-C.T."/>
            <person name="Winkler M.E."/>
        </authorList>
    </citation>
    <scope>NUCLEOTIDE SEQUENCE</scope>
</reference>